<protein>
    <submittedName>
        <fullName evidence="1">Recombination-associated protein RdgC</fullName>
    </submittedName>
</protein>
<reference evidence="1" key="1">
    <citation type="submission" date="2023-11" db="EMBL/GenBank/DDBJ databases">
        <title>Identification and selenium tolerance of Delftia acidovorans R3-25.</title>
        <authorList>
            <person name="Zhang S."/>
            <person name="Liu Y."/>
            <person name="Guo Y."/>
        </authorList>
    </citation>
    <scope>NUCLEOTIDE SEQUENCE</scope>
    <source>
        <strain evidence="1">R3-25</strain>
    </source>
</reference>
<dbReference type="Proteomes" id="UP001287445">
    <property type="component" value="Unassembled WGS sequence"/>
</dbReference>
<proteinExistence type="predicted"/>
<dbReference type="InterPro" id="IPR007476">
    <property type="entry name" value="RdgC"/>
</dbReference>
<dbReference type="AlphaFoldDB" id="A0AAJ2VAK4"/>
<dbReference type="Pfam" id="PF04381">
    <property type="entry name" value="RdgC"/>
    <property type="match status" value="1"/>
</dbReference>
<accession>A0AAJ2VAK4</accession>
<gene>
    <name evidence="1" type="primary">rdgC</name>
    <name evidence="1" type="ORF">SGN30_32655</name>
</gene>
<comment type="caution">
    <text evidence="1">The sequence shown here is derived from an EMBL/GenBank/DDBJ whole genome shotgun (WGS) entry which is preliminary data.</text>
</comment>
<evidence type="ECO:0000313" key="2">
    <source>
        <dbReference type="Proteomes" id="UP001287445"/>
    </source>
</evidence>
<sequence>AMTWDDRVSFVLTQGLQLRKVAMLDVVTESKDGDGGFDADVAIATGELSKLIPDLIDALGGEGRTSLGQQLPASLGT</sequence>
<name>A0AAJ2VAK4_DELAC</name>
<feature type="non-terminal residue" evidence="1">
    <location>
        <position position="1"/>
    </location>
</feature>
<evidence type="ECO:0000313" key="1">
    <source>
        <dbReference type="EMBL" id="MDX4958199.1"/>
    </source>
</evidence>
<dbReference type="EMBL" id="JAWWMZ010000028">
    <property type="protein sequence ID" value="MDX4958199.1"/>
    <property type="molecule type" value="Genomic_DNA"/>
</dbReference>
<dbReference type="GO" id="GO:0006310">
    <property type="term" value="P:DNA recombination"/>
    <property type="evidence" value="ECO:0007669"/>
    <property type="project" value="InterPro"/>
</dbReference>
<dbReference type="RefSeq" id="WP_319077210.1">
    <property type="nucleotide sequence ID" value="NZ_JAWWMZ010000028.1"/>
</dbReference>
<organism evidence="1 2">
    <name type="scientific">Delftia acidovorans</name>
    <name type="common">Pseudomonas acidovorans</name>
    <name type="synonym">Comamonas acidovorans</name>
    <dbReference type="NCBI Taxonomy" id="80866"/>
    <lineage>
        <taxon>Bacteria</taxon>
        <taxon>Pseudomonadati</taxon>
        <taxon>Pseudomonadota</taxon>
        <taxon>Betaproteobacteria</taxon>
        <taxon>Burkholderiales</taxon>
        <taxon>Comamonadaceae</taxon>
        <taxon>Delftia</taxon>
    </lineage>
</organism>